<protein>
    <recommendedName>
        <fullName evidence="4">DUF922 domain-containing protein</fullName>
    </recommendedName>
</protein>
<dbReference type="PROSITE" id="PS51257">
    <property type="entry name" value="PROKAR_LIPOPROTEIN"/>
    <property type="match status" value="1"/>
</dbReference>
<proteinExistence type="predicted"/>
<evidence type="ECO:0000313" key="2">
    <source>
        <dbReference type="EMBL" id="OMG54865.1"/>
    </source>
</evidence>
<reference evidence="2 3" key="1">
    <citation type="submission" date="2016-10" db="EMBL/GenBank/DDBJ databases">
        <title>Alkaliphiles isolated from bioreactors.</title>
        <authorList>
            <person name="Salah Z."/>
            <person name="Rout S.P."/>
            <person name="Humphreys P.N."/>
        </authorList>
    </citation>
    <scope>NUCLEOTIDE SEQUENCE [LARGE SCALE GENOMIC DNA]</scope>
    <source>
        <strain evidence="2 3">ZS02</strain>
    </source>
</reference>
<accession>A0A1R1I826</accession>
<dbReference type="AlphaFoldDB" id="A0A1R1I826"/>
<dbReference type="OrthoDB" id="9180663at2"/>
<evidence type="ECO:0000313" key="3">
    <source>
        <dbReference type="Proteomes" id="UP000187526"/>
    </source>
</evidence>
<evidence type="ECO:0008006" key="4">
    <source>
        <dbReference type="Google" id="ProtNLM"/>
    </source>
</evidence>
<dbReference type="RefSeq" id="WP_076093326.1">
    <property type="nucleotide sequence ID" value="NZ_MTHD01000002.1"/>
</dbReference>
<sequence>MYFTDGKKDRLRNQARGCLLALLTSLTPAVFAACAELPPSSISVVRLESQPTRNFDYSYKTLRNLSEDHTRRDIEVLGLTRGLAVARFEVKGTVARTPDERQECASFSLRLEYGFSPLTIYVSREFPPGSCAHDEIYRHELRHVDTYREHARKIEAEITEALKRRFERANPWRNSAGESSTKLQNEIDERWIPYITRLLNKVNIEHRAIDSAEEYARVAASCNGEIRQRITGKR</sequence>
<keyword evidence="3" id="KW-1185">Reference proteome</keyword>
<feature type="signal peptide" evidence="1">
    <location>
        <begin position="1"/>
        <end position="32"/>
    </location>
</feature>
<keyword evidence="1" id="KW-0732">Signal</keyword>
<organism evidence="2 3">
    <name type="scientific">Azonexus hydrophilus</name>
    <dbReference type="NCBI Taxonomy" id="418702"/>
    <lineage>
        <taxon>Bacteria</taxon>
        <taxon>Pseudomonadati</taxon>
        <taxon>Pseudomonadota</taxon>
        <taxon>Betaproteobacteria</taxon>
        <taxon>Rhodocyclales</taxon>
        <taxon>Azonexaceae</taxon>
        <taxon>Azonexus</taxon>
    </lineage>
</organism>
<name>A0A1R1I826_9RHOO</name>
<comment type="caution">
    <text evidence="2">The sequence shown here is derived from an EMBL/GenBank/DDBJ whole genome shotgun (WGS) entry which is preliminary data.</text>
</comment>
<dbReference type="Proteomes" id="UP000187526">
    <property type="component" value="Unassembled WGS sequence"/>
</dbReference>
<gene>
    <name evidence="2" type="ORF">BJN45_06750</name>
</gene>
<feature type="chain" id="PRO_5012028642" description="DUF922 domain-containing protein" evidence="1">
    <location>
        <begin position="33"/>
        <end position="234"/>
    </location>
</feature>
<evidence type="ECO:0000256" key="1">
    <source>
        <dbReference type="SAM" id="SignalP"/>
    </source>
</evidence>
<dbReference type="EMBL" id="MTHD01000002">
    <property type="protein sequence ID" value="OMG54865.1"/>
    <property type="molecule type" value="Genomic_DNA"/>
</dbReference>